<dbReference type="RefSeq" id="WP_345066831.1">
    <property type="nucleotide sequence ID" value="NZ_BAABCN010000007.1"/>
</dbReference>
<accession>A0ABP7KKM2</accession>
<sequence length="73" mass="8297">MSARTRILGTHLPQRDERMPERANTRHELASAAKWPLTGIAEQPFARTREGKVLRHIRACAQIVADTRHEATI</sequence>
<dbReference type="EMBL" id="BAABCN010000007">
    <property type="protein sequence ID" value="GAA3881001.1"/>
    <property type="molecule type" value="Genomic_DNA"/>
</dbReference>
<feature type="region of interest" description="Disordered" evidence="1">
    <location>
        <begin position="1"/>
        <end position="22"/>
    </location>
</feature>
<dbReference type="Proteomes" id="UP001501803">
    <property type="component" value="Unassembled WGS sequence"/>
</dbReference>
<name>A0ABP7KKM2_9MICO</name>
<organism evidence="2 3">
    <name type="scientific">Leifsonia kafniensis</name>
    <dbReference type="NCBI Taxonomy" id="475957"/>
    <lineage>
        <taxon>Bacteria</taxon>
        <taxon>Bacillati</taxon>
        <taxon>Actinomycetota</taxon>
        <taxon>Actinomycetes</taxon>
        <taxon>Micrococcales</taxon>
        <taxon>Microbacteriaceae</taxon>
        <taxon>Leifsonia</taxon>
    </lineage>
</organism>
<protein>
    <submittedName>
        <fullName evidence="2">Uncharacterized protein</fullName>
    </submittedName>
</protein>
<proteinExistence type="predicted"/>
<evidence type="ECO:0000313" key="2">
    <source>
        <dbReference type="EMBL" id="GAA3881001.1"/>
    </source>
</evidence>
<evidence type="ECO:0000313" key="3">
    <source>
        <dbReference type="Proteomes" id="UP001501803"/>
    </source>
</evidence>
<feature type="compositionally biased region" description="Basic and acidic residues" evidence="1">
    <location>
        <begin position="13"/>
        <end position="22"/>
    </location>
</feature>
<keyword evidence="3" id="KW-1185">Reference proteome</keyword>
<comment type="caution">
    <text evidence="2">The sequence shown here is derived from an EMBL/GenBank/DDBJ whole genome shotgun (WGS) entry which is preliminary data.</text>
</comment>
<evidence type="ECO:0000256" key="1">
    <source>
        <dbReference type="SAM" id="MobiDB-lite"/>
    </source>
</evidence>
<reference evidence="3" key="1">
    <citation type="journal article" date="2019" name="Int. J. Syst. Evol. Microbiol.">
        <title>The Global Catalogue of Microorganisms (GCM) 10K type strain sequencing project: providing services to taxonomists for standard genome sequencing and annotation.</title>
        <authorList>
            <consortium name="The Broad Institute Genomics Platform"/>
            <consortium name="The Broad Institute Genome Sequencing Center for Infectious Disease"/>
            <person name="Wu L."/>
            <person name="Ma J."/>
        </authorList>
    </citation>
    <scope>NUCLEOTIDE SEQUENCE [LARGE SCALE GENOMIC DNA]</scope>
    <source>
        <strain evidence="3">JCM 17021</strain>
    </source>
</reference>
<gene>
    <name evidence="2" type="ORF">GCM10022381_24060</name>
</gene>